<organism evidence="2 3">
    <name type="scientific">Paenibacillus lemnae</name>
    <dbReference type="NCBI Taxonomy" id="1330551"/>
    <lineage>
        <taxon>Bacteria</taxon>
        <taxon>Bacillati</taxon>
        <taxon>Bacillota</taxon>
        <taxon>Bacilli</taxon>
        <taxon>Bacillales</taxon>
        <taxon>Paenibacillaceae</taxon>
        <taxon>Paenibacillus</taxon>
    </lineage>
</organism>
<accession>A0A848M7X8</accession>
<protein>
    <submittedName>
        <fullName evidence="2">Serine hydrolase</fullName>
    </submittedName>
</protein>
<dbReference type="SUPFAM" id="SSF56601">
    <property type="entry name" value="beta-lactamase/transpeptidase-like"/>
    <property type="match status" value="1"/>
</dbReference>
<dbReference type="InterPro" id="IPR012338">
    <property type="entry name" value="Beta-lactam/transpept-like"/>
</dbReference>
<proteinExistence type="predicted"/>
<dbReference type="Proteomes" id="UP000565468">
    <property type="component" value="Unassembled WGS sequence"/>
</dbReference>
<comment type="caution">
    <text evidence="2">The sequence shown here is derived from an EMBL/GenBank/DDBJ whole genome shotgun (WGS) entry which is preliminary data.</text>
</comment>
<dbReference type="InterPro" id="IPR001466">
    <property type="entry name" value="Beta-lactam-related"/>
</dbReference>
<gene>
    <name evidence="2" type="ORF">HII30_16200</name>
</gene>
<keyword evidence="2" id="KW-0378">Hydrolase</keyword>
<reference evidence="2 3" key="1">
    <citation type="submission" date="2020-04" db="EMBL/GenBank/DDBJ databases">
        <title>Paenibacillus algicola sp. nov., a novel marine bacterium producing alginate lyase.</title>
        <authorList>
            <person name="Huang H."/>
        </authorList>
    </citation>
    <scope>NUCLEOTIDE SEQUENCE [LARGE SCALE GENOMIC DNA]</scope>
    <source>
        <strain evidence="2 3">L7-75</strain>
    </source>
</reference>
<dbReference type="RefSeq" id="WP_169506096.1">
    <property type="nucleotide sequence ID" value="NZ_JABBPN010000017.1"/>
</dbReference>
<dbReference type="PANTHER" id="PTHR43283:SF7">
    <property type="entry name" value="BETA-LACTAMASE-RELATED DOMAIN-CONTAINING PROTEIN"/>
    <property type="match status" value="1"/>
</dbReference>
<dbReference type="GO" id="GO:0016787">
    <property type="term" value="F:hydrolase activity"/>
    <property type="evidence" value="ECO:0007669"/>
    <property type="project" value="UniProtKB-KW"/>
</dbReference>
<dbReference type="EMBL" id="JABBPN010000017">
    <property type="protein sequence ID" value="NMO97308.1"/>
    <property type="molecule type" value="Genomic_DNA"/>
</dbReference>
<keyword evidence="3" id="KW-1185">Reference proteome</keyword>
<dbReference type="AlphaFoldDB" id="A0A848M7X8"/>
<evidence type="ECO:0000313" key="3">
    <source>
        <dbReference type="Proteomes" id="UP000565468"/>
    </source>
</evidence>
<sequence>MIQPVPMLSAPVQMAPAFAAVKPEEAGCQSHLLNEAHQHIMRSYPKMRSFLIVRGSRLIYEQYYGNHHAGSLNDLRSATKSITSTLFGMAVAEGLLPSLDTPVVDVLGKLMHKQGHPLLPQITFRHLLTMTSGFSWKTGKKLGEPLIHQFHRTRRWTSFALSLPVIEENIGSFQYRSTDSHLLSAALTEVSGIDAYTYAQEKLFRPLEISHAAWSPSPEGHSMGHVGLYLTSRDMAKFGLCCLQKGMWQDQSLIPASWLEEALAPQTEGYPAFGDYGYQWWTGKIDGQPYSLAHGHGGQQMYLFPELDALVLFTQDSQVSRWKNPRMLLEQYILPSMAEVE</sequence>
<evidence type="ECO:0000259" key="1">
    <source>
        <dbReference type="Pfam" id="PF00144"/>
    </source>
</evidence>
<dbReference type="Gene3D" id="3.40.710.10">
    <property type="entry name" value="DD-peptidase/beta-lactamase superfamily"/>
    <property type="match status" value="1"/>
</dbReference>
<evidence type="ECO:0000313" key="2">
    <source>
        <dbReference type="EMBL" id="NMO97308.1"/>
    </source>
</evidence>
<feature type="domain" description="Beta-lactamase-related" evidence="1">
    <location>
        <begin position="49"/>
        <end position="307"/>
    </location>
</feature>
<name>A0A848M7X8_PAELE</name>
<dbReference type="InterPro" id="IPR050789">
    <property type="entry name" value="Diverse_Enzym_Activities"/>
</dbReference>
<dbReference type="Pfam" id="PF00144">
    <property type="entry name" value="Beta-lactamase"/>
    <property type="match status" value="1"/>
</dbReference>
<dbReference type="PANTHER" id="PTHR43283">
    <property type="entry name" value="BETA-LACTAMASE-RELATED"/>
    <property type="match status" value="1"/>
</dbReference>